<organism evidence="1">
    <name type="scientific">Arundo donax</name>
    <name type="common">Giant reed</name>
    <name type="synonym">Donax arundinaceus</name>
    <dbReference type="NCBI Taxonomy" id="35708"/>
    <lineage>
        <taxon>Eukaryota</taxon>
        <taxon>Viridiplantae</taxon>
        <taxon>Streptophyta</taxon>
        <taxon>Embryophyta</taxon>
        <taxon>Tracheophyta</taxon>
        <taxon>Spermatophyta</taxon>
        <taxon>Magnoliopsida</taxon>
        <taxon>Liliopsida</taxon>
        <taxon>Poales</taxon>
        <taxon>Poaceae</taxon>
        <taxon>PACMAD clade</taxon>
        <taxon>Arundinoideae</taxon>
        <taxon>Arundineae</taxon>
        <taxon>Arundo</taxon>
    </lineage>
</organism>
<evidence type="ECO:0000313" key="1">
    <source>
        <dbReference type="EMBL" id="JAE08736.1"/>
    </source>
</evidence>
<reference evidence="1" key="1">
    <citation type="submission" date="2014-09" db="EMBL/GenBank/DDBJ databases">
        <authorList>
            <person name="Magalhaes I.L.F."/>
            <person name="Oliveira U."/>
            <person name="Santos F.R."/>
            <person name="Vidigal T.H.D.A."/>
            <person name="Brescovit A.D."/>
            <person name="Santos A.J."/>
        </authorList>
    </citation>
    <scope>NUCLEOTIDE SEQUENCE</scope>
    <source>
        <tissue evidence="1">Shoot tissue taken approximately 20 cm above the soil surface</tissue>
    </source>
</reference>
<protein>
    <submittedName>
        <fullName evidence="1">Uncharacterized protein</fullName>
    </submittedName>
</protein>
<dbReference type="AlphaFoldDB" id="A0A0A9FF36"/>
<name>A0A0A9FF36_ARUDO</name>
<sequence length="36" mass="4363">MFCVGYHFNLRFKSAYRLRIPYVDIDLLIIILMQIS</sequence>
<reference evidence="1" key="2">
    <citation type="journal article" date="2015" name="Data Brief">
        <title>Shoot transcriptome of the giant reed, Arundo donax.</title>
        <authorList>
            <person name="Barrero R.A."/>
            <person name="Guerrero F.D."/>
            <person name="Moolhuijzen P."/>
            <person name="Goolsby J.A."/>
            <person name="Tidwell J."/>
            <person name="Bellgard S.E."/>
            <person name="Bellgard M.I."/>
        </authorList>
    </citation>
    <scope>NUCLEOTIDE SEQUENCE</scope>
    <source>
        <tissue evidence="1">Shoot tissue taken approximately 20 cm above the soil surface</tissue>
    </source>
</reference>
<proteinExistence type="predicted"/>
<accession>A0A0A9FF36</accession>
<dbReference type="EMBL" id="GBRH01189160">
    <property type="protein sequence ID" value="JAE08736.1"/>
    <property type="molecule type" value="Transcribed_RNA"/>
</dbReference>